<organism evidence="2 3">
    <name type="scientific">Paenibacillus ehimensis</name>
    <dbReference type="NCBI Taxonomy" id="79264"/>
    <lineage>
        <taxon>Bacteria</taxon>
        <taxon>Bacillati</taxon>
        <taxon>Bacillota</taxon>
        <taxon>Bacilli</taxon>
        <taxon>Bacillales</taxon>
        <taxon>Paenibacillaceae</taxon>
        <taxon>Paenibacillus</taxon>
    </lineage>
</organism>
<name>A0ABT8V508_9BACL</name>
<dbReference type="InterPro" id="IPR049785">
    <property type="entry name" value="GT-D-like_firm"/>
</dbReference>
<sequence>MSKHLLLRGVHKRIRHALRRKKPFSLVRIGDGENIVLAQKSVWSIRKVMKQKWARKARRGKKGVTLPNLKLRNEMVRSIRRATVVGILPKNDRNIRAPRYLKRKLTKKVFNYYKLKPKLTCHACVNRFLARRRSFWRMLRKYRVLIINKHPKKLKRILRRRPYRLKIRGTIAFSHYRHMRRAVRKARAMKNRFDVALISCGVNAVILAPRIAKSTGKVAIDFGKGTRRLAR</sequence>
<gene>
    <name evidence="2" type="ORF">Q3C12_05830</name>
</gene>
<dbReference type="NCBIfam" id="NF040628">
    <property type="entry name" value="GT-D_rel"/>
    <property type="match status" value="1"/>
</dbReference>
<accession>A0ABT8V508</accession>
<dbReference type="Proteomes" id="UP001168883">
    <property type="component" value="Unassembled WGS sequence"/>
</dbReference>
<reference evidence="2" key="1">
    <citation type="submission" date="2023-07" db="EMBL/GenBank/DDBJ databases">
        <authorList>
            <person name="Aktuganov G."/>
            <person name="Boyko T."/>
            <person name="Delegan Y."/>
            <person name="Galimzianova N."/>
            <person name="Gilvanova E."/>
            <person name="Korobov V."/>
            <person name="Kuzmina L."/>
            <person name="Melentiev A."/>
            <person name="Milman P."/>
            <person name="Ryabova A."/>
            <person name="Stupak E."/>
            <person name="Yasakov T."/>
            <person name="Zharikova N."/>
            <person name="Zhurenko E."/>
        </authorList>
    </citation>
    <scope>NUCLEOTIDE SEQUENCE</scope>
    <source>
        <strain evidence="2">IB-739</strain>
    </source>
</reference>
<evidence type="ECO:0000313" key="3">
    <source>
        <dbReference type="Proteomes" id="UP001168883"/>
    </source>
</evidence>
<proteinExistence type="predicted"/>
<dbReference type="EMBL" id="JAUMKJ010000005">
    <property type="protein sequence ID" value="MDO3676514.1"/>
    <property type="molecule type" value="Genomic_DNA"/>
</dbReference>
<dbReference type="InterPro" id="IPR055171">
    <property type="entry name" value="GT-D-like"/>
</dbReference>
<dbReference type="RefSeq" id="WP_025850527.1">
    <property type="nucleotide sequence ID" value="NZ_JARLKN010000021.1"/>
</dbReference>
<comment type="caution">
    <text evidence="2">The sequence shown here is derived from an EMBL/GenBank/DDBJ whole genome shotgun (WGS) entry which is preliminary data.</text>
</comment>
<evidence type="ECO:0000259" key="1">
    <source>
        <dbReference type="Pfam" id="PF22882"/>
    </source>
</evidence>
<protein>
    <submittedName>
        <fullName evidence="2">GT-D fold domain-containing glycosyltransferase</fullName>
    </submittedName>
</protein>
<dbReference type="Pfam" id="PF22882">
    <property type="entry name" value="GT-D-like"/>
    <property type="match status" value="1"/>
</dbReference>
<keyword evidence="3" id="KW-1185">Reference proteome</keyword>
<evidence type="ECO:0000313" key="2">
    <source>
        <dbReference type="EMBL" id="MDO3676514.1"/>
    </source>
</evidence>
<feature type="domain" description="GT-D fold-like" evidence="1">
    <location>
        <begin position="9"/>
        <end position="227"/>
    </location>
</feature>